<dbReference type="EMBL" id="BAAAPE010000005">
    <property type="protein sequence ID" value="GAA2069347.1"/>
    <property type="molecule type" value="Genomic_DNA"/>
</dbReference>
<organism evidence="2 3">
    <name type="scientific">Streptomyces albiaxialis</name>
    <dbReference type="NCBI Taxonomy" id="329523"/>
    <lineage>
        <taxon>Bacteria</taxon>
        <taxon>Bacillati</taxon>
        <taxon>Actinomycetota</taxon>
        <taxon>Actinomycetes</taxon>
        <taxon>Kitasatosporales</taxon>
        <taxon>Streptomycetaceae</taxon>
        <taxon>Streptomyces</taxon>
    </lineage>
</organism>
<dbReference type="GO" id="GO:0032259">
    <property type="term" value="P:methylation"/>
    <property type="evidence" value="ECO:0007669"/>
    <property type="project" value="UniProtKB-KW"/>
</dbReference>
<evidence type="ECO:0000313" key="3">
    <source>
        <dbReference type="Proteomes" id="UP001500016"/>
    </source>
</evidence>
<keyword evidence="2" id="KW-0808">Transferase</keyword>
<feature type="domain" description="Methyltransferase" evidence="1">
    <location>
        <begin position="54"/>
        <end position="152"/>
    </location>
</feature>
<dbReference type="CDD" id="cd02440">
    <property type="entry name" value="AdoMet_MTases"/>
    <property type="match status" value="1"/>
</dbReference>
<reference evidence="3" key="1">
    <citation type="journal article" date="2019" name="Int. J. Syst. Evol. Microbiol.">
        <title>The Global Catalogue of Microorganisms (GCM) 10K type strain sequencing project: providing services to taxonomists for standard genome sequencing and annotation.</title>
        <authorList>
            <consortium name="The Broad Institute Genomics Platform"/>
            <consortium name="The Broad Institute Genome Sequencing Center for Infectious Disease"/>
            <person name="Wu L."/>
            <person name="Ma J."/>
        </authorList>
    </citation>
    <scope>NUCLEOTIDE SEQUENCE [LARGE SCALE GENOMIC DNA]</scope>
    <source>
        <strain evidence="3">JCM 15478</strain>
    </source>
</reference>
<dbReference type="InterPro" id="IPR041698">
    <property type="entry name" value="Methyltransf_25"/>
</dbReference>
<evidence type="ECO:0000259" key="1">
    <source>
        <dbReference type="Pfam" id="PF13649"/>
    </source>
</evidence>
<protein>
    <submittedName>
        <fullName evidence="2">Class I SAM-dependent methyltransferase</fullName>
    </submittedName>
</protein>
<dbReference type="Gene3D" id="3.40.50.150">
    <property type="entry name" value="Vaccinia Virus protein VP39"/>
    <property type="match status" value="1"/>
</dbReference>
<comment type="caution">
    <text evidence="2">The sequence shown here is derived from an EMBL/GenBank/DDBJ whole genome shotgun (WGS) entry which is preliminary data.</text>
</comment>
<proteinExistence type="predicted"/>
<evidence type="ECO:0000313" key="2">
    <source>
        <dbReference type="EMBL" id="GAA2069347.1"/>
    </source>
</evidence>
<accession>A0ABP5HCL9</accession>
<dbReference type="InterPro" id="IPR029063">
    <property type="entry name" value="SAM-dependent_MTases_sf"/>
</dbReference>
<gene>
    <name evidence="2" type="ORF">GCM10009801_18840</name>
</gene>
<dbReference type="RefSeq" id="WP_344526040.1">
    <property type="nucleotide sequence ID" value="NZ_BAAAPE010000005.1"/>
</dbReference>
<keyword evidence="3" id="KW-1185">Reference proteome</keyword>
<keyword evidence="2" id="KW-0489">Methyltransferase</keyword>
<dbReference type="GO" id="GO:0008168">
    <property type="term" value="F:methyltransferase activity"/>
    <property type="evidence" value="ECO:0007669"/>
    <property type="project" value="UniProtKB-KW"/>
</dbReference>
<sequence length="254" mass="27403">MPSGVSTAIEHYDRLLAEHYTWMVGGDIRQLGDREADFLTEHGLSGPAPGAAAVDLGCGPGAHALALARLGYDTVHAVDTSRTLLDELAPLSAEFPAIHLTHDDLRTALPRTVEPGTAHAILCMGDTLLHLPARRDVPALLADVAAALSPGGHFLATYRDLTGELRGTDRFLPVRADEDRILTCFLEYRDEDTVTVHDLLHARTAGSWHFQAGSYPKLRLAPSWLSDQCRAVGLHVRPDAPAPGGMRLLHATKP</sequence>
<name>A0ABP5HCL9_9ACTN</name>
<dbReference type="Proteomes" id="UP001500016">
    <property type="component" value="Unassembled WGS sequence"/>
</dbReference>
<dbReference type="SUPFAM" id="SSF53335">
    <property type="entry name" value="S-adenosyl-L-methionine-dependent methyltransferases"/>
    <property type="match status" value="1"/>
</dbReference>
<dbReference type="Pfam" id="PF13649">
    <property type="entry name" value="Methyltransf_25"/>
    <property type="match status" value="1"/>
</dbReference>